<dbReference type="GeneID" id="59352384"/>
<evidence type="ECO:0000256" key="4">
    <source>
        <dbReference type="ARBA" id="ARBA00023128"/>
    </source>
</evidence>
<name>A0A8H6S0A1_9AGAR</name>
<dbReference type="EMBL" id="JACAZF010000015">
    <property type="protein sequence ID" value="KAF7290286.1"/>
    <property type="molecule type" value="Genomic_DNA"/>
</dbReference>
<dbReference type="Pfam" id="PF10644">
    <property type="entry name" value="Misat_Tub_SegII"/>
    <property type="match status" value="1"/>
</dbReference>
<dbReference type="SUPFAM" id="SSF52490">
    <property type="entry name" value="Tubulin nucleotide-binding domain-like"/>
    <property type="match status" value="1"/>
</dbReference>
<dbReference type="InterPro" id="IPR049942">
    <property type="entry name" value="DML1/Misato"/>
</dbReference>
<comment type="subcellular location">
    <subcellularLocation>
        <location evidence="2">Mitochondrion</location>
    </subcellularLocation>
</comment>
<evidence type="ECO:0000313" key="7">
    <source>
        <dbReference type="EMBL" id="KAF7290286.1"/>
    </source>
</evidence>
<evidence type="ECO:0000259" key="5">
    <source>
        <dbReference type="Pfam" id="PF10644"/>
    </source>
</evidence>
<keyword evidence="8" id="KW-1185">Reference proteome</keyword>
<evidence type="ECO:0000256" key="3">
    <source>
        <dbReference type="ARBA" id="ARBA00008507"/>
    </source>
</evidence>
<feature type="domain" description="Misato Segment II tubulin-like" evidence="5">
    <location>
        <begin position="2"/>
        <end position="120"/>
    </location>
</feature>
<dbReference type="OrthoDB" id="271881at2759"/>
<evidence type="ECO:0000313" key="8">
    <source>
        <dbReference type="Proteomes" id="UP000636479"/>
    </source>
</evidence>
<evidence type="ECO:0008006" key="9">
    <source>
        <dbReference type="Google" id="ProtNLM"/>
    </source>
</evidence>
<evidence type="ECO:0000256" key="2">
    <source>
        <dbReference type="ARBA" id="ARBA00004173"/>
    </source>
</evidence>
<dbReference type="InterPro" id="IPR029209">
    <property type="entry name" value="DML1/Misato_tubulin"/>
</dbReference>
<dbReference type="PANTHER" id="PTHR13391">
    <property type="entry name" value="MITOCHONDRIAL DISTRIBUTION REGULATOR MISATO"/>
    <property type="match status" value="1"/>
</dbReference>
<evidence type="ECO:0000256" key="1">
    <source>
        <dbReference type="ARBA" id="ARBA00003757"/>
    </source>
</evidence>
<dbReference type="InterPro" id="IPR036525">
    <property type="entry name" value="Tubulin/FtsZ_GTPase_sf"/>
</dbReference>
<reference evidence="7" key="1">
    <citation type="submission" date="2020-05" db="EMBL/GenBank/DDBJ databases">
        <title>Mycena genomes resolve the evolution of fungal bioluminescence.</title>
        <authorList>
            <person name="Tsai I.J."/>
        </authorList>
    </citation>
    <scope>NUCLEOTIDE SEQUENCE</scope>
    <source>
        <strain evidence="7">171206Taipei</strain>
    </source>
</reference>
<dbReference type="PANTHER" id="PTHR13391:SF0">
    <property type="entry name" value="PROTEIN MISATO HOMOLOG 1"/>
    <property type="match status" value="1"/>
</dbReference>
<organism evidence="7 8">
    <name type="scientific">Mycena indigotica</name>
    <dbReference type="NCBI Taxonomy" id="2126181"/>
    <lineage>
        <taxon>Eukaryota</taxon>
        <taxon>Fungi</taxon>
        <taxon>Dikarya</taxon>
        <taxon>Basidiomycota</taxon>
        <taxon>Agaricomycotina</taxon>
        <taxon>Agaricomycetes</taxon>
        <taxon>Agaricomycetidae</taxon>
        <taxon>Agaricales</taxon>
        <taxon>Marasmiineae</taxon>
        <taxon>Mycenaceae</taxon>
        <taxon>Mycena</taxon>
    </lineage>
</organism>
<protein>
    <recommendedName>
        <fullName evidence="9">Tubulin nucleotide-binding domain-like protein</fullName>
    </recommendedName>
</protein>
<comment type="caution">
    <text evidence="7">The sequence shown here is derived from an EMBL/GenBank/DDBJ whole genome shotgun (WGS) entry which is preliminary data.</text>
</comment>
<dbReference type="Proteomes" id="UP000636479">
    <property type="component" value="Unassembled WGS sequence"/>
</dbReference>
<keyword evidence="4" id="KW-0496">Mitochondrion</keyword>
<gene>
    <name evidence="7" type="ORF">MIND_01342600</name>
</gene>
<sequence>MKEILYIQAGSLANYVGTHFWNTQESYRESSADSDGLASEIDHDVSFREGVNHDGESTYCPRLLVFDHQANFGALSQSNALYGEDDNDRDHVLQNMAWSGNTIEYEREAILPSNYQVNLDLENSEDVSPAAQLRDIRYWSDFTRPYYVPRTVQKVPDVPEWEKESARGNWAAGHETFVRYDENTGLMEGPVRTFLEECDTIQGIQVVHETGSFGSFVHSLLSALHDEGTKIPVMTFPLLAEVGSLHNRHTLRLAINDALTLRGLGELSLLNVPIQHPAAWHLDIFESEYIHATRSHPYHMSAILSAHIESATLPLRLKASNHDIYSFAGQLCGGTAPLASLTGIFPLCSSLKMSQLPEHLYSLSPGSRPRLSEGTRSYSRHNVTRGLSQSAITAYDEAMLAKTIQWMLGPVISTHAGAYPLPNSFPAFFRPTDGLYRFHSSVAAVTSLSVTEQTPVFLDQYVKLLKKGRAVCIQAATDLGLEKDEMLELAADLQTLKDRFSAGDGSESDVVHNESDEE</sequence>
<evidence type="ECO:0000259" key="6">
    <source>
        <dbReference type="Pfam" id="PF14881"/>
    </source>
</evidence>
<accession>A0A8H6S0A1</accession>
<comment type="similarity">
    <text evidence="3">Belongs to the misato family.</text>
</comment>
<dbReference type="AlphaFoldDB" id="A0A8H6S0A1"/>
<dbReference type="Gene3D" id="3.40.50.1440">
    <property type="entry name" value="Tubulin/FtsZ, GTPase domain"/>
    <property type="match status" value="1"/>
</dbReference>
<proteinExistence type="inferred from homology"/>
<dbReference type="InterPro" id="IPR019605">
    <property type="entry name" value="Misato_II_tubulin-like"/>
</dbReference>
<dbReference type="RefSeq" id="XP_037213864.1">
    <property type="nucleotide sequence ID" value="XM_037369868.1"/>
</dbReference>
<dbReference type="GO" id="GO:0007005">
    <property type="term" value="P:mitochondrion organization"/>
    <property type="evidence" value="ECO:0007669"/>
    <property type="project" value="InterPro"/>
</dbReference>
<comment type="function">
    <text evidence="1">Involved in the partitioning of the mitochondrial organelle and mitochondrial DNA (mtDNA) inheritance.</text>
</comment>
<feature type="domain" description="DML1/Misato tubulin" evidence="6">
    <location>
        <begin position="131"/>
        <end position="317"/>
    </location>
</feature>
<dbReference type="Pfam" id="PF14881">
    <property type="entry name" value="Tubulin_3"/>
    <property type="match status" value="1"/>
</dbReference>
<dbReference type="GO" id="GO:0005739">
    <property type="term" value="C:mitochondrion"/>
    <property type="evidence" value="ECO:0007669"/>
    <property type="project" value="UniProtKB-SubCell"/>
</dbReference>